<dbReference type="Proteomes" id="UP000218505">
    <property type="component" value="Chromosome"/>
</dbReference>
<dbReference type="GO" id="GO:0006355">
    <property type="term" value="P:regulation of DNA-templated transcription"/>
    <property type="evidence" value="ECO:0007669"/>
    <property type="project" value="InterPro"/>
</dbReference>
<evidence type="ECO:0000256" key="1">
    <source>
        <dbReference type="ARBA" id="ARBA00005820"/>
    </source>
</evidence>
<dbReference type="SUPFAM" id="SSF46894">
    <property type="entry name" value="C-terminal effector domain of the bipartite response regulators"/>
    <property type="match status" value="1"/>
</dbReference>
<name>A0A290Z853_9PSEU</name>
<feature type="domain" description="OmpR/PhoB-type" evidence="5">
    <location>
        <begin position="18"/>
        <end position="95"/>
    </location>
</feature>
<dbReference type="SUPFAM" id="SSF48452">
    <property type="entry name" value="TPR-like"/>
    <property type="match status" value="1"/>
</dbReference>
<dbReference type="GO" id="GO:0000160">
    <property type="term" value="P:phosphorelay signal transduction system"/>
    <property type="evidence" value="ECO:0007669"/>
    <property type="project" value="InterPro"/>
</dbReference>
<dbReference type="EMBL" id="CP023445">
    <property type="protein sequence ID" value="ATE55200.1"/>
    <property type="molecule type" value="Genomic_DNA"/>
</dbReference>
<dbReference type="GO" id="GO:0003677">
    <property type="term" value="F:DNA binding"/>
    <property type="evidence" value="ECO:0007669"/>
    <property type="project" value="UniProtKB-KW"/>
</dbReference>
<dbReference type="InterPro" id="IPR036388">
    <property type="entry name" value="WH-like_DNA-bd_sf"/>
</dbReference>
<dbReference type="InterPro" id="IPR051677">
    <property type="entry name" value="AfsR-DnrI-RedD_regulator"/>
</dbReference>
<keyword evidence="3" id="KW-0238">DNA-binding</keyword>
<reference evidence="7" key="1">
    <citation type="submission" date="2017-09" db="EMBL/GenBank/DDBJ databases">
        <title>Complete Genome Sequence of ansamitocin-producing Bacterium Actinosynnema pretiosum X47.</title>
        <authorList>
            <person name="Cao G."/>
            <person name="Zong G."/>
            <person name="Zhong C."/>
            <person name="Fu J."/>
        </authorList>
    </citation>
    <scope>NUCLEOTIDE SEQUENCE [LARGE SCALE GENOMIC DNA]</scope>
    <source>
        <strain evidence="7">X47</strain>
    </source>
</reference>
<proteinExistence type="inferred from homology"/>
<dbReference type="AlphaFoldDB" id="A0A290Z853"/>
<dbReference type="InterPro" id="IPR005158">
    <property type="entry name" value="BTAD"/>
</dbReference>
<accession>A0A290Z853</accession>
<keyword evidence="4" id="KW-0804">Transcription</keyword>
<dbReference type="RefSeq" id="WP_096495035.1">
    <property type="nucleotide sequence ID" value="NZ_CP023445.1"/>
</dbReference>
<comment type="similarity">
    <text evidence="1">Belongs to the AfsR/DnrI/RedD regulatory family.</text>
</comment>
<dbReference type="InterPro" id="IPR001867">
    <property type="entry name" value="OmpR/PhoB-type_DNA-bd"/>
</dbReference>
<dbReference type="Gene3D" id="1.10.10.10">
    <property type="entry name" value="Winged helix-like DNA-binding domain superfamily/Winged helix DNA-binding domain"/>
    <property type="match status" value="1"/>
</dbReference>
<keyword evidence="8" id="KW-1185">Reference proteome</keyword>
<sequence length="265" mass="29140">MTVADIGILGPLRPRFGNVEATLSGAKLRSILALLALRANGEVRRDELIEELDLLRTTGDATNALHAHVARLRRWLARHCGQADMLRTVGAGYRLDLDRTAVDGHRFVDLVVRALDLAPGAPSVVATILEDALALWRGDALLDALDGPLVAAAADELHRWRAAARETLIDAWIALEHNQKVVLNARTFIADEPLNETLRARHILALRRMDRYAEAVEAYRGAARVLHEELGVGPGPELRAAAEGVNDDEPRFEPASSRYCLVRSW</sequence>
<gene>
    <name evidence="7" type="ORF">CNX65_19510</name>
</gene>
<dbReference type="InterPro" id="IPR016032">
    <property type="entry name" value="Sig_transdc_resp-reg_C-effctor"/>
</dbReference>
<keyword evidence="2" id="KW-0805">Transcription regulation</keyword>
<dbReference type="PANTHER" id="PTHR35807:SF1">
    <property type="entry name" value="TRANSCRIPTIONAL REGULATOR REDD"/>
    <property type="match status" value="1"/>
</dbReference>
<dbReference type="CDD" id="cd15831">
    <property type="entry name" value="BTAD"/>
    <property type="match status" value="1"/>
</dbReference>
<evidence type="ECO:0000313" key="7">
    <source>
        <dbReference type="EMBL" id="ATE55200.1"/>
    </source>
</evidence>
<organism evidence="7 8">
    <name type="scientific">Actinosynnema pretiosum</name>
    <dbReference type="NCBI Taxonomy" id="42197"/>
    <lineage>
        <taxon>Bacteria</taxon>
        <taxon>Bacillati</taxon>
        <taxon>Actinomycetota</taxon>
        <taxon>Actinomycetes</taxon>
        <taxon>Pseudonocardiales</taxon>
        <taxon>Pseudonocardiaceae</taxon>
        <taxon>Actinosynnema</taxon>
    </lineage>
</organism>
<dbReference type="SMART" id="SM00862">
    <property type="entry name" value="Trans_reg_C"/>
    <property type="match status" value="1"/>
</dbReference>
<dbReference type="InterPro" id="IPR011990">
    <property type="entry name" value="TPR-like_helical_dom_sf"/>
</dbReference>
<evidence type="ECO:0000256" key="2">
    <source>
        <dbReference type="ARBA" id="ARBA00023015"/>
    </source>
</evidence>
<evidence type="ECO:0000259" key="6">
    <source>
        <dbReference type="SMART" id="SM01043"/>
    </source>
</evidence>
<dbReference type="SMART" id="SM01043">
    <property type="entry name" value="BTAD"/>
    <property type="match status" value="1"/>
</dbReference>
<dbReference type="Pfam" id="PF03704">
    <property type="entry name" value="BTAD"/>
    <property type="match status" value="1"/>
</dbReference>
<feature type="domain" description="Bacterial transcriptional activator" evidence="6">
    <location>
        <begin position="102"/>
        <end position="246"/>
    </location>
</feature>
<dbReference type="Gene3D" id="1.25.40.10">
    <property type="entry name" value="Tetratricopeptide repeat domain"/>
    <property type="match status" value="1"/>
</dbReference>
<evidence type="ECO:0000259" key="5">
    <source>
        <dbReference type="SMART" id="SM00862"/>
    </source>
</evidence>
<dbReference type="Pfam" id="PF00486">
    <property type="entry name" value="Trans_reg_C"/>
    <property type="match status" value="1"/>
</dbReference>
<dbReference type="PANTHER" id="PTHR35807">
    <property type="entry name" value="TRANSCRIPTIONAL REGULATOR REDD-RELATED"/>
    <property type="match status" value="1"/>
</dbReference>
<protein>
    <submittedName>
        <fullName evidence="7">Regulator</fullName>
    </submittedName>
</protein>
<evidence type="ECO:0000313" key="8">
    <source>
        <dbReference type="Proteomes" id="UP000218505"/>
    </source>
</evidence>
<evidence type="ECO:0000256" key="4">
    <source>
        <dbReference type="ARBA" id="ARBA00023163"/>
    </source>
</evidence>
<dbReference type="KEGG" id="apre:CNX65_19510"/>
<evidence type="ECO:0000256" key="3">
    <source>
        <dbReference type="ARBA" id="ARBA00023125"/>
    </source>
</evidence>